<evidence type="ECO:0000313" key="2">
    <source>
        <dbReference type="Proteomes" id="UP001497472"/>
    </source>
</evidence>
<name>A0AAV1JY72_9NEOP</name>
<gene>
    <name evidence="1" type="ORF">LNINA_LOCUS12370</name>
</gene>
<dbReference type="Proteomes" id="UP001497472">
    <property type="component" value="Unassembled WGS sequence"/>
</dbReference>
<sequence>MREKKYTYLYMSPRYFYLLLDVQDLDKSKCPALTAQSLFEQVSRELFGTVGAPRVDILHSKNSQVIVRVEPLLLRKFRAALALSTQRIHVCREAPSLQALL</sequence>
<comment type="caution">
    <text evidence="1">The sequence shown here is derived from an EMBL/GenBank/DDBJ whole genome shotgun (WGS) entry which is preliminary data.</text>
</comment>
<dbReference type="EMBL" id="CAVLEF010000218">
    <property type="protein sequence ID" value="CAK1553366.1"/>
    <property type="molecule type" value="Genomic_DNA"/>
</dbReference>
<reference evidence="1 2" key="1">
    <citation type="submission" date="2023-11" db="EMBL/GenBank/DDBJ databases">
        <authorList>
            <person name="Okamura Y."/>
        </authorList>
    </citation>
    <scope>NUCLEOTIDE SEQUENCE [LARGE SCALE GENOMIC DNA]</scope>
</reference>
<protein>
    <submittedName>
        <fullName evidence="1">Uncharacterized protein</fullName>
    </submittedName>
</protein>
<organism evidence="1 2">
    <name type="scientific">Leptosia nina</name>
    <dbReference type="NCBI Taxonomy" id="320188"/>
    <lineage>
        <taxon>Eukaryota</taxon>
        <taxon>Metazoa</taxon>
        <taxon>Ecdysozoa</taxon>
        <taxon>Arthropoda</taxon>
        <taxon>Hexapoda</taxon>
        <taxon>Insecta</taxon>
        <taxon>Pterygota</taxon>
        <taxon>Neoptera</taxon>
        <taxon>Endopterygota</taxon>
        <taxon>Lepidoptera</taxon>
        <taxon>Glossata</taxon>
        <taxon>Ditrysia</taxon>
        <taxon>Papilionoidea</taxon>
        <taxon>Pieridae</taxon>
        <taxon>Pierinae</taxon>
        <taxon>Leptosia</taxon>
    </lineage>
</organism>
<keyword evidence="2" id="KW-1185">Reference proteome</keyword>
<proteinExistence type="predicted"/>
<evidence type="ECO:0000313" key="1">
    <source>
        <dbReference type="EMBL" id="CAK1553366.1"/>
    </source>
</evidence>
<dbReference type="AlphaFoldDB" id="A0AAV1JY72"/>
<accession>A0AAV1JY72</accession>